<sequence length="434" mass="50016">YKPENKRRYKCKIPSFTHEYFDKVNDKGKETRVCNIVNKDGIKCDQKYKNVGSSTGNLITHLRDEHGITSQDNIKNSKKVRNSIITDFVRKPLSTVTNEAYKEKIAEFDPSFVISGEKKIRTMIVKSYKYNRKNLVNLIQMAENISLTIDFWSSRAKHGYLGVTAIWIMPNFKIKDIMLENKYVPLPYSSKVIVDELHKCIKSWKLEDHITSITTDNGTNMVSTFPLLNQKDGCERIKRLPCMAHTLQLAVGKGLAPAEILEATREFSGNTYVTLSKVIPTINEMIFDLLTEIPSNNNLFLDEDTVFGLKDEEIQPIDFDDEEIISNITKKKILIKTPLNTTGIFEEVKQSIYSALIYYWNDHKDLGLMAALLDPHYKNLNFLGDDSEKKQIIQKLHDEYDEIKEPTSDHQSIQSHPPQNLQHVRTKNIINNIR</sequence>
<organism evidence="1 2">
    <name type="scientific">Cetraspora pellucida</name>
    <dbReference type="NCBI Taxonomy" id="1433469"/>
    <lineage>
        <taxon>Eukaryota</taxon>
        <taxon>Fungi</taxon>
        <taxon>Fungi incertae sedis</taxon>
        <taxon>Mucoromycota</taxon>
        <taxon>Glomeromycotina</taxon>
        <taxon>Glomeromycetes</taxon>
        <taxon>Diversisporales</taxon>
        <taxon>Gigasporaceae</taxon>
        <taxon>Cetraspora</taxon>
    </lineage>
</organism>
<dbReference type="EMBL" id="CAJVPW010003802">
    <property type="protein sequence ID" value="CAG8529752.1"/>
    <property type="molecule type" value="Genomic_DNA"/>
</dbReference>
<evidence type="ECO:0000313" key="2">
    <source>
        <dbReference type="Proteomes" id="UP000789366"/>
    </source>
</evidence>
<name>A0ACA9LI54_9GLOM</name>
<gene>
    <name evidence="1" type="ORF">SPELUC_LOCUS4311</name>
</gene>
<keyword evidence="2" id="KW-1185">Reference proteome</keyword>
<protein>
    <submittedName>
        <fullName evidence="1">10641_t:CDS:1</fullName>
    </submittedName>
</protein>
<proteinExistence type="predicted"/>
<comment type="caution">
    <text evidence="1">The sequence shown here is derived from an EMBL/GenBank/DDBJ whole genome shotgun (WGS) entry which is preliminary data.</text>
</comment>
<feature type="non-terminal residue" evidence="1">
    <location>
        <position position="1"/>
    </location>
</feature>
<evidence type="ECO:0000313" key="1">
    <source>
        <dbReference type="EMBL" id="CAG8529752.1"/>
    </source>
</evidence>
<reference evidence="1" key="1">
    <citation type="submission" date="2021-06" db="EMBL/GenBank/DDBJ databases">
        <authorList>
            <person name="Kallberg Y."/>
            <person name="Tangrot J."/>
            <person name="Rosling A."/>
        </authorList>
    </citation>
    <scope>NUCLEOTIDE SEQUENCE</scope>
    <source>
        <strain evidence="1">28 12/20/2015</strain>
    </source>
</reference>
<dbReference type="Proteomes" id="UP000789366">
    <property type="component" value="Unassembled WGS sequence"/>
</dbReference>
<accession>A0ACA9LI54</accession>